<dbReference type="AlphaFoldDB" id="A0A9P5P9V4"/>
<dbReference type="GO" id="GO:0004672">
    <property type="term" value="F:protein kinase activity"/>
    <property type="evidence" value="ECO:0007669"/>
    <property type="project" value="InterPro"/>
</dbReference>
<dbReference type="InterPro" id="IPR011009">
    <property type="entry name" value="Kinase-like_dom_sf"/>
</dbReference>
<dbReference type="EMBL" id="JADNRY010000270">
    <property type="protein sequence ID" value="KAF9059948.1"/>
    <property type="molecule type" value="Genomic_DNA"/>
</dbReference>
<sequence>MIPDLRKGQLDERWGNLIGKTVSYTVSDYPDINVSAAVFTDRPTIETLTSIPLNVHSTNIKTIAAGERLVYSLRVAFKKLSDYYSTQLFKTEPVRSNIDFPFCNFYTIDEKKYYFAYERWEQERRKFMNKKRIYRAHMKDGHSQCVLVKFTRRYSVDAHRSASDANIAPELIAGNEVYDWYMAVMDDISETYVSADQLDIQTQRSMRGDITDAVKRLHERGFVHGDVRDVNVLIRRASADSHLPSVKLVDFDWGGAIGKMAYPSGINSREIRWPEGVVAGAEIKTKHDLEMVTKIGV</sequence>
<reference evidence="2" key="1">
    <citation type="submission" date="2020-11" db="EMBL/GenBank/DDBJ databases">
        <authorList>
            <consortium name="DOE Joint Genome Institute"/>
            <person name="Ahrendt S."/>
            <person name="Riley R."/>
            <person name="Andreopoulos W."/>
            <person name="Labutti K."/>
            <person name="Pangilinan J."/>
            <person name="Ruiz-Duenas F.J."/>
            <person name="Barrasa J.M."/>
            <person name="Sanchez-Garcia M."/>
            <person name="Camarero S."/>
            <person name="Miyauchi S."/>
            <person name="Serrano A."/>
            <person name="Linde D."/>
            <person name="Babiker R."/>
            <person name="Drula E."/>
            <person name="Ayuso-Fernandez I."/>
            <person name="Pacheco R."/>
            <person name="Padilla G."/>
            <person name="Ferreira P."/>
            <person name="Barriuso J."/>
            <person name="Kellner H."/>
            <person name="Castanera R."/>
            <person name="Alfaro M."/>
            <person name="Ramirez L."/>
            <person name="Pisabarro A.G."/>
            <person name="Kuo A."/>
            <person name="Tritt A."/>
            <person name="Lipzen A."/>
            <person name="He G."/>
            <person name="Yan M."/>
            <person name="Ng V."/>
            <person name="Cullen D."/>
            <person name="Martin F."/>
            <person name="Rosso M.-N."/>
            <person name="Henrissat B."/>
            <person name="Hibbett D."/>
            <person name="Martinez A.T."/>
            <person name="Grigoriev I.V."/>
        </authorList>
    </citation>
    <scope>NUCLEOTIDE SEQUENCE</scope>
    <source>
        <strain evidence="2">AH 40177</strain>
    </source>
</reference>
<organism evidence="2 3">
    <name type="scientific">Rhodocollybia butyracea</name>
    <dbReference type="NCBI Taxonomy" id="206335"/>
    <lineage>
        <taxon>Eukaryota</taxon>
        <taxon>Fungi</taxon>
        <taxon>Dikarya</taxon>
        <taxon>Basidiomycota</taxon>
        <taxon>Agaricomycotina</taxon>
        <taxon>Agaricomycetes</taxon>
        <taxon>Agaricomycetidae</taxon>
        <taxon>Agaricales</taxon>
        <taxon>Marasmiineae</taxon>
        <taxon>Omphalotaceae</taxon>
        <taxon>Rhodocollybia</taxon>
    </lineage>
</organism>
<evidence type="ECO:0000259" key="1">
    <source>
        <dbReference type="PROSITE" id="PS50011"/>
    </source>
</evidence>
<keyword evidence="3" id="KW-1185">Reference proteome</keyword>
<proteinExistence type="predicted"/>
<evidence type="ECO:0000313" key="2">
    <source>
        <dbReference type="EMBL" id="KAF9059948.1"/>
    </source>
</evidence>
<dbReference type="OrthoDB" id="3261131at2759"/>
<dbReference type="PROSITE" id="PS50011">
    <property type="entry name" value="PROTEIN_KINASE_DOM"/>
    <property type="match status" value="1"/>
</dbReference>
<name>A0A9P5P9V4_9AGAR</name>
<feature type="domain" description="Protein kinase" evidence="1">
    <location>
        <begin position="45"/>
        <end position="297"/>
    </location>
</feature>
<comment type="caution">
    <text evidence="2">The sequence shown here is derived from an EMBL/GenBank/DDBJ whole genome shotgun (WGS) entry which is preliminary data.</text>
</comment>
<protein>
    <recommendedName>
        <fullName evidence="1">Protein kinase domain-containing protein</fullName>
    </recommendedName>
</protein>
<dbReference type="GO" id="GO:0005524">
    <property type="term" value="F:ATP binding"/>
    <property type="evidence" value="ECO:0007669"/>
    <property type="project" value="InterPro"/>
</dbReference>
<evidence type="ECO:0000313" key="3">
    <source>
        <dbReference type="Proteomes" id="UP000772434"/>
    </source>
</evidence>
<accession>A0A9P5P9V4</accession>
<gene>
    <name evidence="2" type="ORF">BDP27DRAFT_1430700</name>
</gene>
<dbReference type="InterPro" id="IPR000719">
    <property type="entry name" value="Prot_kinase_dom"/>
</dbReference>
<dbReference type="SUPFAM" id="SSF56112">
    <property type="entry name" value="Protein kinase-like (PK-like)"/>
    <property type="match status" value="1"/>
</dbReference>
<dbReference type="Gene3D" id="1.10.510.10">
    <property type="entry name" value="Transferase(Phosphotransferase) domain 1"/>
    <property type="match status" value="1"/>
</dbReference>
<dbReference type="Proteomes" id="UP000772434">
    <property type="component" value="Unassembled WGS sequence"/>
</dbReference>